<gene>
    <name evidence="1" type="ordered locus">Anacy_4014</name>
</gene>
<dbReference type="EMBL" id="CP003659">
    <property type="protein sequence ID" value="AFZ59384.1"/>
    <property type="molecule type" value="Genomic_DNA"/>
</dbReference>
<dbReference type="KEGG" id="acy:Anacy_4014"/>
<dbReference type="HOGENOM" id="CLU_2505517_0_0_3"/>
<dbReference type="AlphaFoldDB" id="K9ZKT7"/>
<evidence type="ECO:0000313" key="1">
    <source>
        <dbReference type="EMBL" id="AFZ59384.1"/>
    </source>
</evidence>
<evidence type="ECO:0000313" key="2">
    <source>
        <dbReference type="Proteomes" id="UP000010474"/>
    </source>
</evidence>
<dbReference type="STRING" id="272123.Anacy_4014"/>
<dbReference type="RefSeq" id="WP_015216002.1">
    <property type="nucleotide sequence ID" value="NC_019771.1"/>
</dbReference>
<dbReference type="PATRIC" id="fig|272123.3.peg.4360"/>
<reference evidence="2" key="1">
    <citation type="journal article" date="2013" name="Proc. Natl. Acad. Sci. U.S.A.">
        <title>Improving the coverage of the cyanobacterial phylum using diversity-driven genome sequencing.</title>
        <authorList>
            <person name="Shih P.M."/>
            <person name="Wu D."/>
            <person name="Latifi A."/>
            <person name="Axen S.D."/>
            <person name="Fewer D.P."/>
            <person name="Talla E."/>
            <person name="Calteau A."/>
            <person name="Cai F."/>
            <person name="Tandeau de Marsac N."/>
            <person name="Rippka R."/>
            <person name="Herdman M."/>
            <person name="Sivonen K."/>
            <person name="Coursin T."/>
            <person name="Laurent T."/>
            <person name="Goodwin L."/>
            <person name="Nolan M."/>
            <person name="Davenport K.W."/>
            <person name="Han C.S."/>
            <person name="Rubin E.M."/>
            <person name="Eisen J.A."/>
            <person name="Woyke T."/>
            <person name="Gugger M."/>
            <person name="Kerfeld C.A."/>
        </authorList>
    </citation>
    <scope>NUCLEOTIDE SEQUENCE [LARGE SCALE GENOMIC DNA]</scope>
    <source>
        <strain evidence="2">ATCC 27899 / PCC 7122</strain>
    </source>
</reference>
<sequence>MAAIISGANLTAFNALDNLEQQVAFLMGQLLVAQNTYNTANPTTPKNVVAVSPSYSTNVAAFQCQFPIEGDSVLQALHENVTAAL</sequence>
<organism evidence="1 2">
    <name type="scientific">Anabaena cylindrica (strain ATCC 27899 / PCC 7122)</name>
    <dbReference type="NCBI Taxonomy" id="272123"/>
    <lineage>
        <taxon>Bacteria</taxon>
        <taxon>Bacillati</taxon>
        <taxon>Cyanobacteriota</taxon>
        <taxon>Cyanophyceae</taxon>
        <taxon>Nostocales</taxon>
        <taxon>Nostocaceae</taxon>
        <taxon>Anabaena</taxon>
    </lineage>
</organism>
<proteinExistence type="predicted"/>
<name>K9ZKT7_ANACC</name>
<dbReference type="Proteomes" id="UP000010474">
    <property type="component" value="Chromosome"/>
</dbReference>
<protein>
    <submittedName>
        <fullName evidence="1">Uncharacterized protein</fullName>
    </submittedName>
</protein>
<accession>K9ZKT7</accession>
<keyword evidence="2" id="KW-1185">Reference proteome</keyword>